<name>A0A6A4WCS1_AMPAM</name>
<feature type="compositionally biased region" description="Basic and acidic residues" evidence="2">
    <location>
        <begin position="16"/>
        <end position="25"/>
    </location>
</feature>
<organism evidence="3 4">
    <name type="scientific">Amphibalanus amphitrite</name>
    <name type="common">Striped barnacle</name>
    <name type="synonym">Balanus amphitrite</name>
    <dbReference type="NCBI Taxonomy" id="1232801"/>
    <lineage>
        <taxon>Eukaryota</taxon>
        <taxon>Metazoa</taxon>
        <taxon>Ecdysozoa</taxon>
        <taxon>Arthropoda</taxon>
        <taxon>Crustacea</taxon>
        <taxon>Multicrustacea</taxon>
        <taxon>Cirripedia</taxon>
        <taxon>Thoracica</taxon>
        <taxon>Thoracicalcarea</taxon>
        <taxon>Balanomorpha</taxon>
        <taxon>Balanoidea</taxon>
        <taxon>Balanidae</taxon>
        <taxon>Amphibalaninae</taxon>
        <taxon>Amphibalanus</taxon>
    </lineage>
</organism>
<protein>
    <submittedName>
        <fullName evidence="3">Uncharacterized protein</fullName>
    </submittedName>
</protein>
<feature type="compositionally biased region" description="Low complexity" evidence="2">
    <location>
        <begin position="42"/>
        <end position="55"/>
    </location>
</feature>
<reference evidence="3 4" key="1">
    <citation type="submission" date="2019-07" db="EMBL/GenBank/DDBJ databases">
        <title>Draft genome assembly of a fouling barnacle, Amphibalanus amphitrite (Darwin, 1854): The first reference genome for Thecostraca.</title>
        <authorList>
            <person name="Kim W."/>
        </authorList>
    </citation>
    <scope>NUCLEOTIDE SEQUENCE [LARGE SCALE GENOMIC DNA]</scope>
    <source>
        <strain evidence="3">SNU_AA5</strain>
        <tissue evidence="3">Soma without cirri and trophi</tissue>
    </source>
</reference>
<keyword evidence="1" id="KW-0175">Coiled coil</keyword>
<dbReference type="AlphaFoldDB" id="A0A6A4WCS1"/>
<dbReference type="OrthoDB" id="10607700at2759"/>
<accession>A0A6A4WCS1</accession>
<gene>
    <name evidence="3" type="ORF">FJT64_023731</name>
</gene>
<feature type="coiled-coil region" evidence="1">
    <location>
        <begin position="78"/>
        <end position="176"/>
    </location>
</feature>
<evidence type="ECO:0000256" key="2">
    <source>
        <dbReference type="SAM" id="MobiDB-lite"/>
    </source>
</evidence>
<evidence type="ECO:0000313" key="3">
    <source>
        <dbReference type="EMBL" id="KAF0304435.1"/>
    </source>
</evidence>
<comment type="caution">
    <text evidence="3">The sequence shown here is derived from an EMBL/GenBank/DDBJ whole genome shotgun (WGS) entry which is preliminary data.</text>
</comment>
<evidence type="ECO:0000256" key="1">
    <source>
        <dbReference type="SAM" id="Coils"/>
    </source>
</evidence>
<dbReference type="Proteomes" id="UP000440578">
    <property type="component" value="Unassembled WGS sequence"/>
</dbReference>
<proteinExistence type="predicted"/>
<evidence type="ECO:0000313" key="4">
    <source>
        <dbReference type="Proteomes" id="UP000440578"/>
    </source>
</evidence>
<feature type="region of interest" description="Disordered" evidence="2">
    <location>
        <begin position="1"/>
        <end position="56"/>
    </location>
</feature>
<keyword evidence="4" id="KW-1185">Reference proteome</keyword>
<sequence length="203" mass="23208">MDCETEPGQQDVLYEPSDKHQERQHQHQGHHHHEEPEDGEEGPASSGGPAGSPGSVLTRVQTRFQQFTEDLLMTKGQNAELEKRITFLTEQILAANEEKEALKAEHRAAISRLEEAALAERRRYETALCTARQQHQRGHMDLQLATEELTALRAQLKTLQMEKVSLARQVRDLETEVKARCRLHQNASDQMVRYNQAKNKLNK</sequence>
<dbReference type="EMBL" id="VIIS01000846">
    <property type="protein sequence ID" value="KAF0304435.1"/>
    <property type="molecule type" value="Genomic_DNA"/>
</dbReference>